<proteinExistence type="predicted"/>
<reference evidence="1" key="2">
    <citation type="submission" date="2022-06" db="UniProtKB">
        <authorList>
            <consortium name="EnsemblMetazoa"/>
        </authorList>
    </citation>
    <scope>IDENTIFICATION</scope>
    <source>
        <strain evidence="1">DF5081</strain>
    </source>
</reference>
<sequence length="278" mass="31909">MEPISNKRKALNLKSPSRRTNFPEFSCWRRNEVANTQLELQLEKNHKEFLREILANSSHGCFMLQEESPCYVCNASWSNHGAHASSLKSFKFEESGSIRTLEHLQKEGTQLLELTMSPELADSPQLHTFLDRITELVQVDGEKHSSTSREQKDCEPPSRAFRGCWNRYIHDEQNMLECNSQCVDCGEGGKKLLEEVLDLLVSQLENDADVLHEVRGDGEELEGIFLKSAGQTRKRLEDTFRQLKICFFFVIIGGFASNRKLRQPCTRDSTRTVKTRLL</sequence>
<accession>A0A8R1ICU8</accession>
<dbReference type="AlphaFoldDB" id="A0A8R1ICU8"/>
<organism evidence="1 2">
    <name type="scientific">Caenorhabditis japonica</name>
    <dbReference type="NCBI Taxonomy" id="281687"/>
    <lineage>
        <taxon>Eukaryota</taxon>
        <taxon>Metazoa</taxon>
        <taxon>Ecdysozoa</taxon>
        <taxon>Nematoda</taxon>
        <taxon>Chromadorea</taxon>
        <taxon>Rhabditida</taxon>
        <taxon>Rhabditina</taxon>
        <taxon>Rhabditomorpha</taxon>
        <taxon>Rhabditoidea</taxon>
        <taxon>Rhabditidae</taxon>
        <taxon>Peloderinae</taxon>
        <taxon>Caenorhabditis</taxon>
    </lineage>
</organism>
<protein>
    <submittedName>
        <fullName evidence="1">Uncharacterized protein</fullName>
    </submittedName>
</protein>
<dbReference type="EnsemblMetazoa" id="CJA27840b.1">
    <property type="protein sequence ID" value="CJA27840b.1"/>
    <property type="gene ID" value="WBGene00183413"/>
</dbReference>
<evidence type="ECO:0000313" key="1">
    <source>
        <dbReference type="EnsemblMetazoa" id="CJA27840b.1"/>
    </source>
</evidence>
<name>A0A8R1ICU8_CAEJA</name>
<dbReference type="Proteomes" id="UP000005237">
    <property type="component" value="Unassembled WGS sequence"/>
</dbReference>
<keyword evidence="2" id="KW-1185">Reference proteome</keyword>
<evidence type="ECO:0000313" key="2">
    <source>
        <dbReference type="Proteomes" id="UP000005237"/>
    </source>
</evidence>
<reference evidence="2" key="1">
    <citation type="submission" date="2010-08" db="EMBL/GenBank/DDBJ databases">
        <authorList>
            <consortium name="Caenorhabditis japonica Sequencing Consortium"/>
            <person name="Wilson R.K."/>
        </authorList>
    </citation>
    <scope>NUCLEOTIDE SEQUENCE [LARGE SCALE GENOMIC DNA]</scope>
    <source>
        <strain evidence="2">DF5081</strain>
    </source>
</reference>